<evidence type="ECO:0000256" key="3">
    <source>
        <dbReference type="ARBA" id="ARBA00022729"/>
    </source>
</evidence>
<dbReference type="Gene3D" id="3.40.190.10">
    <property type="entry name" value="Periplasmic binding protein-like II"/>
    <property type="match status" value="1"/>
</dbReference>
<dbReference type="PANTHER" id="PTHR30290">
    <property type="entry name" value="PERIPLASMIC BINDING COMPONENT OF ABC TRANSPORTER"/>
    <property type="match status" value="1"/>
</dbReference>
<dbReference type="Gene3D" id="3.90.76.10">
    <property type="entry name" value="Dipeptide-binding Protein, Domain 1"/>
    <property type="match status" value="1"/>
</dbReference>
<dbReference type="Pfam" id="PF00496">
    <property type="entry name" value="SBP_bac_5"/>
    <property type="match status" value="1"/>
</dbReference>
<dbReference type="GO" id="GO:1904680">
    <property type="term" value="F:peptide transmembrane transporter activity"/>
    <property type="evidence" value="ECO:0007669"/>
    <property type="project" value="TreeGrafter"/>
</dbReference>
<accession>A0A1G9FQM8</accession>
<feature type="domain" description="Solute-binding protein family 5" evidence="5">
    <location>
        <begin position="87"/>
        <end position="437"/>
    </location>
</feature>
<dbReference type="OrthoDB" id="9771733at2"/>
<dbReference type="GO" id="GO:0042597">
    <property type="term" value="C:periplasmic space"/>
    <property type="evidence" value="ECO:0007669"/>
    <property type="project" value="UniProtKB-ARBA"/>
</dbReference>
<dbReference type="RefSeq" id="WP_092986512.1">
    <property type="nucleotide sequence ID" value="NZ_FNFY01000013.1"/>
</dbReference>
<keyword evidence="3 4" id="KW-0732">Signal</keyword>
<dbReference type="PROSITE" id="PS51257">
    <property type="entry name" value="PROKAR_LIPOPROTEIN"/>
    <property type="match status" value="1"/>
</dbReference>
<feature type="chain" id="PRO_5011603580" evidence="4">
    <location>
        <begin position="24"/>
        <end position="519"/>
    </location>
</feature>
<dbReference type="PANTHER" id="PTHR30290:SF9">
    <property type="entry name" value="OLIGOPEPTIDE-BINDING PROTEIN APPA"/>
    <property type="match status" value="1"/>
</dbReference>
<evidence type="ECO:0000313" key="7">
    <source>
        <dbReference type="Proteomes" id="UP000199008"/>
    </source>
</evidence>
<name>A0A1G9FQM8_9BACL</name>
<evidence type="ECO:0000256" key="4">
    <source>
        <dbReference type="SAM" id="SignalP"/>
    </source>
</evidence>
<proteinExistence type="inferred from homology"/>
<dbReference type="Proteomes" id="UP000199008">
    <property type="component" value="Unassembled WGS sequence"/>
</dbReference>
<dbReference type="PIRSF" id="PIRSF002741">
    <property type="entry name" value="MppA"/>
    <property type="match status" value="1"/>
</dbReference>
<dbReference type="AlphaFoldDB" id="A0A1G9FQM8"/>
<organism evidence="6 7">
    <name type="scientific">Lacicoccus qingdaonensis</name>
    <dbReference type="NCBI Taxonomy" id="576118"/>
    <lineage>
        <taxon>Bacteria</taxon>
        <taxon>Bacillati</taxon>
        <taxon>Bacillota</taxon>
        <taxon>Bacilli</taxon>
        <taxon>Bacillales</taxon>
        <taxon>Salinicoccaceae</taxon>
        <taxon>Lacicoccus</taxon>
    </lineage>
</organism>
<feature type="signal peptide" evidence="4">
    <location>
        <begin position="1"/>
        <end position="23"/>
    </location>
</feature>
<protein>
    <submittedName>
        <fullName evidence="6">Peptide/nickel transport system substrate-binding protein</fullName>
    </submittedName>
</protein>
<reference evidence="7" key="1">
    <citation type="submission" date="2016-10" db="EMBL/GenBank/DDBJ databases">
        <authorList>
            <person name="Varghese N."/>
            <person name="Submissions S."/>
        </authorList>
    </citation>
    <scope>NUCLEOTIDE SEQUENCE [LARGE SCALE GENOMIC DNA]</scope>
    <source>
        <strain evidence="7">CGMCC 1.8895</strain>
    </source>
</reference>
<evidence type="ECO:0000313" key="6">
    <source>
        <dbReference type="EMBL" id="SDK90700.1"/>
    </source>
</evidence>
<comment type="similarity">
    <text evidence="1">Belongs to the bacterial solute-binding protein 5 family.</text>
</comment>
<dbReference type="EMBL" id="FNFY01000013">
    <property type="protein sequence ID" value="SDK90700.1"/>
    <property type="molecule type" value="Genomic_DNA"/>
</dbReference>
<dbReference type="GO" id="GO:0015833">
    <property type="term" value="P:peptide transport"/>
    <property type="evidence" value="ECO:0007669"/>
    <property type="project" value="TreeGrafter"/>
</dbReference>
<dbReference type="SUPFAM" id="SSF53850">
    <property type="entry name" value="Periplasmic binding protein-like II"/>
    <property type="match status" value="1"/>
</dbReference>
<gene>
    <name evidence="6" type="ORF">SAMN05216216_11355</name>
</gene>
<dbReference type="InterPro" id="IPR039424">
    <property type="entry name" value="SBP_5"/>
</dbReference>
<keyword evidence="2" id="KW-0813">Transport</keyword>
<evidence type="ECO:0000259" key="5">
    <source>
        <dbReference type="Pfam" id="PF00496"/>
    </source>
</evidence>
<dbReference type="InterPro" id="IPR000914">
    <property type="entry name" value="SBP_5_dom"/>
</dbReference>
<dbReference type="STRING" id="576118.SAMN05216216_11355"/>
<sequence length="519" mass="57734">MILKFLRNALLIAVATVFTVACSDDTDVESEASGDDASAESGSQEIAFATSSDAVGLSPIDTNDSVSAYMLEQLYDTLFVHNPETMEIEPHLVESYEALDDTTWEFKLIEGIEFHDGTSLNAEAVKYTFEQLLDEERAAPRASLLEPVESIEAEEEYTVVINTKEPYGPLLAALSHVNASIVSPEADESGDIMTEPVGSGPFKFESWASSDNIVLTKNEDYFKGAPELDKVTMHVIPEYASAVGMLETGQVDFLPNVPSEHIPRIDEMEDTELDLTPGTGLNYLTFNMEKEPFNNLEFRKAVSHAIDRDEYVEQLNGAGIQNNSIIGPEVFGYDESAQEFGYDYDLEESQKLIEENGFDETPITLLVANEGHFVLMSEIVQAQLMEAGFDVSIEMMEWGAFLEEAAGGNYEMAFLSWANSTADGSELFYPNLHSDNIDATNRSRYNNEEFDNLVEQSRTTIDQDERMDLLHEINEFATNDAVWVPMHHSNVSVGYHESVNNLVISPNTSFSLHEVSIEE</sequence>
<evidence type="ECO:0000256" key="1">
    <source>
        <dbReference type="ARBA" id="ARBA00005695"/>
    </source>
</evidence>
<evidence type="ECO:0000256" key="2">
    <source>
        <dbReference type="ARBA" id="ARBA00022448"/>
    </source>
</evidence>
<dbReference type="GO" id="GO:0043190">
    <property type="term" value="C:ATP-binding cassette (ABC) transporter complex"/>
    <property type="evidence" value="ECO:0007669"/>
    <property type="project" value="InterPro"/>
</dbReference>
<keyword evidence="7" id="KW-1185">Reference proteome</keyword>
<dbReference type="InterPro" id="IPR030678">
    <property type="entry name" value="Peptide/Ni-bd"/>
</dbReference>
<dbReference type="Gene3D" id="3.10.105.10">
    <property type="entry name" value="Dipeptide-binding Protein, Domain 3"/>
    <property type="match status" value="1"/>
</dbReference>